<dbReference type="OMA" id="HRCINET"/>
<dbReference type="Gramene" id="KRH52354">
    <property type="protein sequence ID" value="KRH52354"/>
    <property type="gene ID" value="GLYMA_06G063100"/>
</dbReference>
<gene>
    <name evidence="2" type="ORF">GLYMA_06G063100</name>
</gene>
<reference evidence="2 3" key="1">
    <citation type="journal article" date="2010" name="Nature">
        <title>Genome sequence of the palaeopolyploid soybean.</title>
        <authorList>
            <person name="Schmutz J."/>
            <person name="Cannon S.B."/>
            <person name="Schlueter J."/>
            <person name="Ma J."/>
            <person name="Mitros T."/>
            <person name="Nelson W."/>
            <person name="Hyten D.L."/>
            <person name="Song Q."/>
            <person name="Thelen J.J."/>
            <person name="Cheng J."/>
            <person name="Xu D."/>
            <person name="Hellsten U."/>
            <person name="May G.D."/>
            <person name="Yu Y."/>
            <person name="Sakurai T."/>
            <person name="Umezawa T."/>
            <person name="Bhattacharyya M.K."/>
            <person name="Sandhu D."/>
            <person name="Valliyodan B."/>
            <person name="Lindquist E."/>
            <person name="Peto M."/>
            <person name="Grant D."/>
            <person name="Shu S."/>
            <person name="Goodstein D."/>
            <person name="Barry K."/>
            <person name="Futrell-Griggs M."/>
            <person name="Abernathy B."/>
            <person name="Du J."/>
            <person name="Tian Z."/>
            <person name="Zhu L."/>
            <person name="Gill N."/>
            <person name="Joshi T."/>
            <person name="Libault M."/>
            <person name="Sethuraman A."/>
            <person name="Zhang X.-C."/>
            <person name="Shinozaki K."/>
            <person name="Nguyen H.T."/>
            <person name="Wing R.A."/>
            <person name="Cregan P."/>
            <person name="Specht J."/>
            <person name="Grimwood J."/>
            <person name="Rokhsar D."/>
            <person name="Stacey G."/>
            <person name="Shoemaker R.C."/>
            <person name="Jackson S.A."/>
        </authorList>
    </citation>
    <scope>NUCLEOTIDE SEQUENCE</scope>
    <source>
        <strain evidence="3">cv. Williams 82</strain>
        <tissue evidence="2">Callus</tissue>
    </source>
</reference>
<sequence>MTIALQKSPFIGTTSSSFVSLYLRCGRMDLARKVFNEIPERDVVAWTALIIEHVHNGEPQKGLRCLRHMHCEDAPMPNARTWEGGFLACGSLGAVKRGCFSHTVFGFGCVFQMWGSLRSVSILL</sequence>
<evidence type="ECO:0000313" key="4">
    <source>
        <dbReference type="Proteomes" id="UP000008827"/>
    </source>
</evidence>
<dbReference type="PANTHER" id="PTHR47926">
    <property type="entry name" value="PENTATRICOPEPTIDE REPEAT-CONTAINING PROTEIN"/>
    <property type="match status" value="1"/>
</dbReference>
<dbReference type="InParanoid" id="A0A0R0JGJ7"/>
<evidence type="ECO:0008006" key="5">
    <source>
        <dbReference type="Google" id="ProtNLM"/>
    </source>
</evidence>
<protein>
    <recommendedName>
        <fullName evidence="5">Pentatricopeptide repeat-containing protein</fullName>
    </recommendedName>
</protein>
<dbReference type="Pfam" id="PF01535">
    <property type="entry name" value="PPR"/>
    <property type="match status" value="2"/>
</dbReference>
<dbReference type="SMR" id="A0A0R0JGJ7"/>
<keyword evidence="4" id="KW-1185">Reference proteome</keyword>
<keyword evidence="1" id="KW-0677">Repeat</keyword>
<dbReference type="NCBIfam" id="TIGR00756">
    <property type="entry name" value="PPR"/>
    <property type="match status" value="1"/>
</dbReference>
<dbReference type="Gene3D" id="1.25.40.10">
    <property type="entry name" value="Tetratricopeptide repeat domain"/>
    <property type="match status" value="1"/>
</dbReference>
<evidence type="ECO:0000313" key="3">
    <source>
        <dbReference type="EnsemblPlants" id="KRH52354"/>
    </source>
</evidence>
<reference evidence="2" key="3">
    <citation type="submission" date="2018-07" db="EMBL/GenBank/DDBJ databases">
        <title>WGS assembly of Glycine max.</title>
        <authorList>
            <person name="Schmutz J."/>
            <person name="Cannon S."/>
            <person name="Schlueter J."/>
            <person name="Ma J."/>
            <person name="Mitros T."/>
            <person name="Nelson W."/>
            <person name="Hyten D."/>
            <person name="Song Q."/>
            <person name="Thelen J."/>
            <person name="Cheng J."/>
            <person name="Xu D."/>
            <person name="Hellsten U."/>
            <person name="May G."/>
            <person name="Yu Y."/>
            <person name="Sakurai T."/>
            <person name="Umezawa T."/>
            <person name="Bhattacharyya M."/>
            <person name="Sandhu D."/>
            <person name="Valliyodan B."/>
            <person name="Lindquist E."/>
            <person name="Peto M."/>
            <person name="Grant D."/>
            <person name="Shu S."/>
            <person name="Goodstein D."/>
            <person name="Barry K."/>
            <person name="Futrell-Griggs M."/>
            <person name="Abernathy B."/>
            <person name="Du J."/>
            <person name="Tian Z."/>
            <person name="Zhu L."/>
            <person name="Gill N."/>
            <person name="Joshi T."/>
            <person name="Libault M."/>
            <person name="Sethuraman A."/>
            <person name="Zhang X."/>
            <person name="Shinozaki K."/>
            <person name="Nguyen H."/>
            <person name="Wing R."/>
            <person name="Cregan P."/>
            <person name="Specht J."/>
            <person name="Grimwood J."/>
            <person name="Rokhsar D."/>
            <person name="Stacey G."/>
            <person name="Shoemaker R."/>
            <person name="Jackson S."/>
        </authorList>
    </citation>
    <scope>NUCLEOTIDE SEQUENCE</scope>
    <source>
        <tissue evidence="2">Callus</tissue>
    </source>
</reference>
<dbReference type="GO" id="GO:0009451">
    <property type="term" value="P:RNA modification"/>
    <property type="evidence" value="ECO:0007669"/>
    <property type="project" value="InterPro"/>
</dbReference>
<evidence type="ECO:0000256" key="1">
    <source>
        <dbReference type="ARBA" id="ARBA00022737"/>
    </source>
</evidence>
<evidence type="ECO:0000313" key="2">
    <source>
        <dbReference type="EMBL" id="KRH52354.1"/>
    </source>
</evidence>
<dbReference type="Proteomes" id="UP000008827">
    <property type="component" value="Chromosome 6"/>
</dbReference>
<accession>A0A0R0JGJ7</accession>
<organism evidence="2">
    <name type="scientific">Glycine max</name>
    <name type="common">Soybean</name>
    <name type="synonym">Glycine hispida</name>
    <dbReference type="NCBI Taxonomy" id="3847"/>
    <lineage>
        <taxon>Eukaryota</taxon>
        <taxon>Viridiplantae</taxon>
        <taxon>Streptophyta</taxon>
        <taxon>Embryophyta</taxon>
        <taxon>Tracheophyta</taxon>
        <taxon>Spermatophyta</taxon>
        <taxon>Magnoliopsida</taxon>
        <taxon>eudicotyledons</taxon>
        <taxon>Gunneridae</taxon>
        <taxon>Pentapetalae</taxon>
        <taxon>rosids</taxon>
        <taxon>fabids</taxon>
        <taxon>Fabales</taxon>
        <taxon>Fabaceae</taxon>
        <taxon>Papilionoideae</taxon>
        <taxon>50 kb inversion clade</taxon>
        <taxon>NPAAA clade</taxon>
        <taxon>indigoferoid/millettioid clade</taxon>
        <taxon>Phaseoleae</taxon>
        <taxon>Glycine</taxon>
        <taxon>Glycine subgen. Soja</taxon>
    </lineage>
</organism>
<dbReference type="InterPro" id="IPR046960">
    <property type="entry name" value="PPR_At4g14850-like_plant"/>
</dbReference>
<proteinExistence type="predicted"/>
<dbReference type="GO" id="GO:0003723">
    <property type="term" value="F:RNA binding"/>
    <property type="evidence" value="ECO:0007669"/>
    <property type="project" value="InterPro"/>
</dbReference>
<name>A0A0R0JGJ7_SOYBN</name>
<dbReference type="EMBL" id="CM000839">
    <property type="protein sequence ID" value="KRH52354.1"/>
    <property type="molecule type" value="Genomic_DNA"/>
</dbReference>
<dbReference type="EnsemblPlants" id="KRH52354">
    <property type="protein sequence ID" value="KRH52354"/>
    <property type="gene ID" value="GLYMA_06G063100"/>
</dbReference>
<dbReference type="InterPro" id="IPR002885">
    <property type="entry name" value="PPR_rpt"/>
</dbReference>
<dbReference type="InterPro" id="IPR011990">
    <property type="entry name" value="TPR-like_helical_dom_sf"/>
</dbReference>
<reference evidence="3" key="2">
    <citation type="submission" date="2018-02" db="UniProtKB">
        <authorList>
            <consortium name="EnsemblPlants"/>
        </authorList>
    </citation>
    <scope>IDENTIFICATION</scope>
    <source>
        <strain evidence="3">Williams 82</strain>
    </source>
</reference>
<dbReference type="AlphaFoldDB" id="A0A0R0JGJ7"/>